<feature type="non-terminal residue" evidence="1">
    <location>
        <position position="1"/>
    </location>
</feature>
<feature type="non-terminal residue" evidence="1">
    <location>
        <position position="264"/>
    </location>
</feature>
<comment type="caution">
    <text evidence="1">The sequence shown here is derived from an EMBL/GenBank/DDBJ whole genome shotgun (WGS) entry which is preliminary data.</text>
</comment>
<reference evidence="1" key="1">
    <citation type="journal article" date="2014" name="Front. Microbiol.">
        <title>High frequency of phylogenetically diverse reductive dehalogenase-homologous genes in deep subseafloor sedimentary metagenomes.</title>
        <authorList>
            <person name="Kawai M."/>
            <person name="Futagami T."/>
            <person name="Toyoda A."/>
            <person name="Takaki Y."/>
            <person name="Nishi S."/>
            <person name="Hori S."/>
            <person name="Arai W."/>
            <person name="Tsubouchi T."/>
            <person name="Morono Y."/>
            <person name="Uchiyama I."/>
            <person name="Ito T."/>
            <person name="Fujiyama A."/>
            <person name="Inagaki F."/>
            <person name="Takami H."/>
        </authorList>
    </citation>
    <scope>NUCLEOTIDE SEQUENCE</scope>
    <source>
        <strain evidence="1">Expedition CK06-06</strain>
    </source>
</reference>
<evidence type="ECO:0000313" key="1">
    <source>
        <dbReference type="EMBL" id="GAG09988.1"/>
    </source>
</evidence>
<name>X0VC09_9ZZZZ</name>
<sequence length="264" mass="28248">GTFDLTWESANRAQNYSVYEYSSYITEINGSLTLLGAGITDISLALSGYTDGTYYFIVVAHNAYGDTLSNCIEVGVGIPPGNFILSSNAGTPDDDGTFDLTWESANRAQNYSVYEYSSYITEINGSLILLGAGITDLSLVLNGYTDGTYYFIVVAHNAYGDTLSNCIEVVVGIPPGNFTLSSNAGTPDDDGNFDLSWESADGALTYSVYEYSSYITEINGSLTLLGAGITDISLALSSYTDGTYYLIVVAHNNYGDTLSNCIEV</sequence>
<organism evidence="1">
    <name type="scientific">marine sediment metagenome</name>
    <dbReference type="NCBI Taxonomy" id="412755"/>
    <lineage>
        <taxon>unclassified sequences</taxon>
        <taxon>metagenomes</taxon>
        <taxon>ecological metagenomes</taxon>
    </lineage>
</organism>
<protein>
    <recommendedName>
        <fullName evidence="2">Fibronectin type-III domain-containing protein</fullName>
    </recommendedName>
</protein>
<dbReference type="SUPFAM" id="SSF49265">
    <property type="entry name" value="Fibronectin type III"/>
    <property type="match status" value="1"/>
</dbReference>
<gene>
    <name evidence="1" type="ORF">S01H1_44762</name>
</gene>
<dbReference type="InterPro" id="IPR036116">
    <property type="entry name" value="FN3_sf"/>
</dbReference>
<accession>X0VC09</accession>
<dbReference type="Gene3D" id="2.60.40.10">
    <property type="entry name" value="Immunoglobulins"/>
    <property type="match status" value="3"/>
</dbReference>
<dbReference type="EMBL" id="BARS01028567">
    <property type="protein sequence ID" value="GAG09988.1"/>
    <property type="molecule type" value="Genomic_DNA"/>
</dbReference>
<evidence type="ECO:0008006" key="2">
    <source>
        <dbReference type="Google" id="ProtNLM"/>
    </source>
</evidence>
<dbReference type="AlphaFoldDB" id="X0VC09"/>
<proteinExistence type="predicted"/>
<dbReference type="InterPro" id="IPR013783">
    <property type="entry name" value="Ig-like_fold"/>
</dbReference>